<dbReference type="Proteomes" id="UP000026961">
    <property type="component" value="Chromosome 10"/>
</dbReference>
<dbReference type="AlphaFoldDB" id="A0A0E0B875"/>
<feature type="compositionally biased region" description="Polar residues" evidence="1">
    <location>
        <begin position="128"/>
        <end position="142"/>
    </location>
</feature>
<evidence type="ECO:0000313" key="3">
    <source>
        <dbReference type="Proteomes" id="UP000026961"/>
    </source>
</evidence>
<feature type="region of interest" description="Disordered" evidence="1">
    <location>
        <begin position="81"/>
        <end position="142"/>
    </location>
</feature>
<proteinExistence type="predicted"/>
<evidence type="ECO:0000256" key="1">
    <source>
        <dbReference type="SAM" id="MobiDB-lite"/>
    </source>
</evidence>
<dbReference type="Gramene" id="OGLUM10G03320.1">
    <property type="protein sequence ID" value="OGLUM10G03320.1"/>
    <property type="gene ID" value="OGLUM10G03320"/>
</dbReference>
<dbReference type="HOGENOM" id="CLU_1818851_0_0_1"/>
<dbReference type="EnsemblPlants" id="OGLUM10G03320.1">
    <property type="protein sequence ID" value="OGLUM10G03320.1"/>
    <property type="gene ID" value="OGLUM10G03320"/>
</dbReference>
<organism evidence="2">
    <name type="scientific">Oryza glumipatula</name>
    <dbReference type="NCBI Taxonomy" id="40148"/>
    <lineage>
        <taxon>Eukaryota</taxon>
        <taxon>Viridiplantae</taxon>
        <taxon>Streptophyta</taxon>
        <taxon>Embryophyta</taxon>
        <taxon>Tracheophyta</taxon>
        <taxon>Spermatophyta</taxon>
        <taxon>Magnoliopsida</taxon>
        <taxon>Liliopsida</taxon>
        <taxon>Poales</taxon>
        <taxon>Poaceae</taxon>
        <taxon>BOP clade</taxon>
        <taxon>Oryzoideae</taxon>
        <taxon>Oryzeae</taxon>
        <taxon>Oryzinae</taxon>
        <taxon>Oryza</taxon>
    </lineage>
</organism>
<keyword evidence="3" id="KW-1185">Reference proteome</keyword>
<protein>
    <submittedName>
        <fullName evidence="2">Uncharacterized protein</fullName>
    </submittedName>
</protein>
<evidence type="ECO:0000313" key="2">
    <source>
        <dbReference type="EnsemblPlants" id="OGLUM10G03320.1"/>
    </source>
</evidence>
<feature type="compositionally biased region" description="Polar residues" evidence="1">
    <location>
        <begin position="81"/>
        <end position="92"/>
    </location>
</feature>
<reference evidence="2" key="2">
    <citation type="submission" date="2018-05" db="EMBL/GenBank/DDBJ databases">
        <title>OgluRS3 (Oryza glumaepatula Reference Sequence Version 3).</title>
        <authorList>
            <person name="Zhang J."/>
            <person name="Kudrna D."/>
            <person name="Lee S."/>
            <person name="Talag J."/>
            <person name="Welchert J."/>
            <person name="Wing R.A."/>
        </authorList>
    </citation>
    <scope>NUCLEOTIDE SEQUENCE [LARGE SCALE GENOMIC DNA]</scope>
</reference>
<sequence>MACAIGAIMPIFTIRDSILTLDPEQQASLGQSISPAKFSLFHSSLKSSDCPHTTSFLSDPTSSKPVGTAVIAVRDTKYSASKLSTADGSMTTAREPPFTESHLLGTAPLPDAQLQNSKRQPRGEVAPTSGSHYSVTQGRCTT</sequence>
<reference evidence="2" key="1">
    <citation type="submission" date="2015-04" db="UniProtKB">
        <authorList>
            <consortium name="EnsemblPlants"/>
        </authorList>
    </citation>
    <scope>IDENTIFICATION</scope>
</reference>
<accession>A0A0E0B875</accession>
<name>A0A0E0B875_9ORYZ</name>